<dbReference type="SUPFAM" id="SSF54001">
    <property type="entry name" value="Cysteine proteinases"/>
    <property type="match status" value="2"/>
</dbReference>
<name>A0AAW1RZW5_9CHLO</name>
<dbReference type="GO" id="GO:0003676">
    <property type="term" value="F:nucleic acid binding"/>
    <property type="evidence" value="ECO:0007669"/>
    <property type="project" value="InterPro"/>
</dbReference>
<dbReference type="InterPro" id="IPR015943">
    <property type="entry name" value="WD40/YVTN_repeat-like_dom_sf"/>
</dbReference>
<reference evidence="3 4" key="1">
    <citation type="journal article" date="2024" name="Nat. Commun.">
        <title>Phylogenomics reveals the evolutionary origins of lichenization in chlorophyte algae.</title>
        <authorList>
            <person name="Puginier C."/>
            <person name="Libourel C."/>
            <person name="Otte J."/>
            <person name="Skaloud P."/>
            <person name="Haon M."/>
            <person name="Grisel S."/>
            <person name="Petersen M."/>
            <person name="Berrin J.G."/>
            <person name="Delaux P.M."/>
            <person name="Dal Grande F."/>
            <person name="Keller J."/>
        </authorList>
    </citation>
    <scope>NUCLEOTIDE SEQUENCE [LARGE SCALE GENOMIC DNA]</scope>
    <source>
        <strain evidence="3 4">SAG 2145</strain>
    </source>
</reference>
<dbReference type="GO" id="GO:0000289">
    <property type="term" value="P:nuclear-transcribed mRNA poly(A) tail shortening"/>
    <property type="evidence" value="ECO:0007669"/>
    <property type="project" value="TreeGrafter"/>
</dbReference>
<feature type="region of interest" description="Disordered" evidence="1">
    <location>
        <begin position="674"/>
        <end position="708"/>
    </location>
</feature>
<evidence type="ECO:0000259" key="2">
    <source>
        <dbReference type="SMART" id="SM00479"/>
    </source>
</evidence>
<dbReference type="Pfam" id="PF00929">
    <property type="entry name" value="RNase_T"/>
    <property type="match status" value="1"/>
</dbReference>
<comment type="caution">
    <text evidence="3">The sequence shown here is derived from an EMBL/GenBank/DDBJ whole genome shotgun (WGS) entry which is preliminary data.</text>
</comment>
<dbReference type="SUPFAM" id="SSF50978">
    <property type="entry name" value="WD40 repeat-like"/>
    <property type="match status" value="1"/>
</dbReference>
<evidence type="ECO:0000313" key="3">
    <source>
        <dbReference type="EMBL" id="KAK9838941.1"/>
    </source>
</evidence>
<proteinExistence type="predicted"/>
<feature type="compositionally biased region" description="Basic and acidic residues" evidence="1">
    <location>
        <begin position="1019"/>
        <end position="1031"/>
    </location>
</feature>
<dbReference type="GO" id="GO:0031251">
    <property type="term" value="C:PAN complex"/>
    <property type="evidence" value="ECO:0007669"/>
    <property type="project" value="TreeGrafter"/>
</dbReference>
<feature type="compositionally biased region" description="Low complexity" evidence="1">
    <location>
        <begin position="954"/>
        <end position="975"/>
    </location>
</feature>
<evidence type="ECO:0000313" key="4">
    <source>
        <dbReference type="Proteomes" id="UP001438707"/>
    </source>
</evidence>
<dbReference type="Gene3D" id="3.30.420.10">
    <property type="entry name" value="Ribonuclease H-like superfamily/Ribonuclease H"/>
    <property type="match status" value="1"/>
</dbReference>
<dbReference type="InterPro" id="IPR012337">
    <property type="entry name" value="RNaseH-like_sf"/>
</dbReference>
<feature type="region of interest" description="Disordered" evidence="1">
    <location>
        <begin position="404"/>
        <end position="431"/>
    </location>
</feature>
<evidence type="ECO:0000256" key="1">
    <source>
        <dbReference type="SAM" id="MobiDB-lite"/>
    </source>
</evidence>
<dbReference type="Proteomes" id="UP001438707">
    <property type="component" value="Unassembled WGS sequence"/>
</dbReference>
<feature type="compositionally biased region" description="Basic and acidic residues" evidence="1">
    <location>
        <begin position="776"/>
        <end position="786"/>
    </location>
</feature>
<feature type="region of interest" description="Disordered" evidence="1">
    <location>
        <begin position="914"/>
        <end position="1105"/>
    </location>
</feature>
<dbReference type="Gene3D" id="2.130.10.10">
    <property type="entry name" value="YVTN repeat-like/Quinoprotein amine dehydrogenase"/>
    <property type="match status" value="1"/>
</dbReference>
<dbReference type="InterPro" id="IPR038765">
    <property type="entry name" value="Papain-like_cys_pep_sf"/>
</dbReference>
<feature type="compositionally biased region" description="Polar residues" evidence="1">
    <location>
        <begin position="615"/>
        <end position="625"/>
    </location>
</feature>
<feature type="compositionally biased region" description="Polar residues" evidence="1">
    <location>
        <begin position="766"/>
        <end position="775"/>
    </location>
</feature>
<feature type="region of interest" description="Disordered" evidence="1">
    <location>
        <begin position="599"/>
        <end position="631"/>
    </location>
</feature>
<feature type="region of interest" description="Disordered" evidence="1">
    <location>
        <begin position="763"/>
        <end position="803"/>
    </location>
</feature>
<dbReference type="InterPro" id="IPR013520">
    <property type="entry name" value="Ribonucl_H"/>
</dbReference>
<dbReference type="InterPro" id="IPR036322">
    <property type="entry name" value="WD40_repeat_dom_sf"/>
</dbReference>
<dbReference type="SUPFAM" id="SSF53098">
    <property type="entry name" value="Ribonuclease H-like"/>
    <property type="match status" value="1"/>
</dbReference>
<dbReference type="InterPro" id="IPR036397">
    <property type="entry name" value="RNaseH_sf"/>
</dbReference>
<dbReference type="PANTHER" id="PTHR15728:SF0">
    <property type="entry name" value="PAN2-PAN3 DEADENYLATION COMPLEX CATALYTIC SUBUNIT PAN2"/>
    <property type="match status" value="1"/>
</dbReference>
<dbReference type="EMBL" id="JALJOS010000005">
    <property type="protein sequence ID" value="KAK9838941.1"/>
    <property type="molecule type" value="Genomic_DNA"/>
</dbReference>
<feature type="compositionally biased region" description="Polar residues" evidence="1">
    <location>
        <begin position="1092"/>
        <end position="1105"/>
    </location>
</feature>
<feature type="domain" description="Exonuclease" evidence="2">
    <location>
        <begin position="1206"/>
        <end position="1389"/>
    </location>
</feature>
<keyword evidence="4" id="KW-1185">Reference proteome</keyword>
<dbReference type="Pfam" id="PF20770">
    <property type="entry name" value="PAN2_N"/>
    <property type="match status" value="1"/>
</dbReference>
<protein>
    <recommendedName>
        <fullName evidence="2">Exonuclease domain-containing protein</fullName>
    </recommendedName>
</protein>
<dbReference type="Pfam" id="PF13423">
    <property type="entry name" value="UCH_1"/>
    <property type="match status" value="1"/>
</dbReference>
<dbReference type="InterPro" id="IPR028881">
    <property type="entry name" value="PAN2_UCH_dom"/>
</dbReference>
<dbReference type="CDD" id="cd06143">
    <property type="entry name" value="PAN2_exo"/>
    <property type="match status" value="1"/>
</dbReference>
<gene>
    <name evidence="3" type="ORF">WJX74_006372</name>
</gene>
<feature type="compositionally biased region" description="Low complexity" evidence="1">
    <location>
        <begin position="602"/>
        <end position="614"/>
    </location>
</feature>
<organism evidence="3 4">
    <name type="scientific">Apatococcus lobatus</name>
    <dbReference type="NCBI Taxonomy" id="904363"/>
    <lineage>
        <taxon>Eukaryota</taxon>
        <taxon>Viridiplantae</taxon>
        <taxon>Chlorophyta</taxon>
        <taxon>core chlorophytes</taxon>
        <taxon>Trebouxiophyceae</taxon>
        <taxon>Chlorellales</taxon>
        <taxon>Chlorellaceae</taxon>
        <taxon>Apatococcus</taxon>
    </lineage>
</organism>
<accession>A0AAW1RZW5</accession>
<dbReference type="InterPro" id="IPR048841">
    <property type="entry name" value="PAN2_N"/>
</dbReference>
<sequence>MQGSSGLTELRATPIHPRISESISCLRFSTREELLWSGTESGALYGLQSPSLNRYCCSQSHASRICGLALYGDGAASVSSTTICYHAVGGLCHLRYTNAKGSMAACEVESSGASRLLVGGLAAGEGTAGQVSVLDLSTGQFTHQGEVAGGVQQLKGGIGRGLIAAGVPSGQVVLLDPRTGFAQQASMAAHAGGLACMDARSDLVATCGRSTRQGHVVPDIYLKVFDIRSTPRVLSSVQFRAGPAMLAFHPKFTSTLLVASPAGVFSLIDAQISAYQQTMQVETEGDTIQCCAISSTGEVIAFGGNGGYAHIWAGRRDAHVNAMSQPLPPPAPRAPPRATLAEHDSFARAPQYALSEGKLLSALDTTTVASKYPAPRVIDMQLLGTVRQVDFIGFVANPHYGASKPAGEATRKAAPMRNKRAKPKAPISDRRELARREGRAKAGTLLPGRYRAMRIKQQTGVRYEQFDFGYYNRTRFAGLENDLANCYANPLLQVLYFMPAFREAMLAHVPSADKEFSLTGELALLFRMLHSAQSEACQAANLLRALRQSRDARALGLVEGQLQPGKDGNDIEMTTSLDPILMRRIHSLQRFLLGNLHRESSPEATAASPAKPAAQNGSAASTKGSEVSAAEAVQPSSFVKELFGLGMRQRTVSTTRQGLEKTADTTVFQLELKYPPASERPAMPGSSGTKKGSSGPAAPANKSRPSFSDLLQGALRPQSELRVWWDDSLGYQTVRQTCVPTSLPQVLVVGTGVQDADDVAWWQPLPATSPQGSPQDKSKAGEKDARPSSGQDQAEPTKPWTPWFVSVSSQPEEWRVDVREGATLDEVVRGTASSGQPPPPGSIREMYELTAVIALVRDMEGMGSPSGLATKEAADDGHLLAHIKVLPPYLDPERGVLPDRLTGPSPRHAALARMTPQPSQGLPIFPKIDTPLPTASGTEIACSMSPPQPPPLTLTPGQQAEVAADAAAVQGHPAGSAGSDAPEHNLPDDLDDLPDTLDEDPSPMVPGASAEGSVASHTDNNDQDDRQRLDGSEAAASTASSSIERQGSAASSAGTSTSRVEGTKKLSPDADVLGSPLKLKNLRVPRGPYRTGSGTSLPGTPSTPSHVRGGCNPQWMLFNDFCVTVCSPAEVLQLFGGSKIPCLLYYTRVTSVQQSKDIGPPQPAPVLTPETFSSLCSAQPVQGANARLRAPSCVPLSLEELQQPQLLLGLDAEFVALSAPHANIKRSTEVEARPSRLGLARVSMVRGSSGERQHQACIDDYIASREPVYDHLTKYSGLEPGDLDPAMSPYPLITLRQAYLKLRFLVDRGSIFVGHGLKKDFRMLNIVVPANQVVDTVELFHARNARKLSLRFLASYLLNLDIQAITHDSITDARTALQLFQVYQKLQADGTFEAKLAEMYRWGQQFGWEPVTWREGRPHPTAPSRAAAPSPPPLLSAYLQML</sequence>
<feature type="compositionally biased region" description="Low complexity" evidence="1">
    <location>
        <begin position="685"/>
        <end position="695"/>
    </location>
</feature>
<dbReference type="InterPro" id="IPR050785">
    <property type="entry name" value="PAN2-PAN3_catalytic_subunit"/>
</dbReference>
<feature type="compositionally biased region" description="Acidic residues" evidence="1">
    <location>
        <begin position="988"/>
        <end position="1001"/>
    </location>
</feature>
<dbReference type="GO" id="GO:0004535">
    <property type="term" value="F:poly(A)-specific ribonuclease activity"/>
    <property type="evidence" value="ECO:0007669"/>
    <property type="project" value="TreeGrafter"/>
</dbReference>
<dbReference type="GO" id="GO:0000932">
    <property type="term" value="C:P-body"/>
    <property type="evidence" value="ECO:0007669"/>
    <property type="project" value="TreeGrafter"/>
</dbReference>
<feature type="compositionally biased region" description="Low complexity" evidence="1">
    <location>
        <begin position="1032"/>
        <end position="1058"/>
    </location>
</feature>
<dbReference type="PANTHER" id="PTHR15728">
    <property type="entry name" value="DEADENYLATION COMPLEX CATALYTIC SUBUNIT PAN2"/>
    <property type="match status" value="1"/>
</dbReference>
<dbReference type="Gene3D" id="3.90.70.10">
    <property type="entry name" value="Cysteine proteinases"/>
    <property type="match status" value="2"/>
</dbReference>
<dbReference type="SMART" id="SM00479">
    <property type="entry name" value="EXOIII"/>
    <property type="match status" value="1"/>
</dbReference>